<dbReference type="CDD" id="cd06170">
    <property type="entry name" value="LuxR_C_like"/>
    <property type="match status" value="1"/>
</dbReference>
<dbReference type="PROSITE" id="PS50043">
    <property type="entry name" value="HTH_LUXR_2"/>
    <property type="match status" value="1"/>
</dbReference>
<dbReference type="InterPro" id="IPR039420">
    <property type="entry name" value="WalR-like"/>
</dbReference>
<comment type="caution">
    <text evidence="6">The sequence shown here is derived from an EMBL/GenBank/DDBJ whole genome shotgun (WGS) entry which is preliminary data.</text>
</comment>
<dbReference type="Proteomes" id="UP000029567">
    <property type="component" value="Unassembled WGS sequence"/>
</dbReference>
<dbReference type="GO" id="GO:0000160">
    <property type="term" value="P:phosphorelay signal transduction system"/>
    <property type="evidence" value="ECO:0007669"/>
    <property type="project" value="InterPro"/>
</dbReference>
<evidence type="ECO:0000259" key="5">
    <source>
        <dbReference type="PROSITE" id="PS50110"/>
    </source>
</evidence>
<dbReference type="InterPro" id="IPR001789">
    <property type="entry name" value="Sig_transdc_resp-reg_receiver"/>
</dbReference>
<evidence type="ECO:0000259" key="4">
    <source>
        <dbReference type="PROSITE" id="PS50043"/>
    </source>
</evidence>
<reference evidence="8 9" key="1">
    <citation type="submission" date="2013-09" db="EMBL/GenBank/DDBJ databases">
        <title>High correlation between genotypes and phenotypes of environmental bacteria Comamonas testosteroni strains.</title>
        <authorList>
            <person name="Liu L."/>
            <person name="Zhu W."/>
            <person name="Xia X."/>
            <person name="Xu B."/>
            <person name="Luo M."/>
            <person name="Wang G."/>
        </authorList>
    </citation>
    <scope>NUCLEOTIDE SEQUENCE [LARGE SCALE GENOMIC DNA]</scope>
    <source>
        <strain evidence="7 8">DF2</strain>
        <strain evidence="6 9">JL14</strain>
    </source>
</reference>
<dbReference type="GO" id="GO:0006355">
    <property type="term" value="P:regulation of DNA-templated transcription"/>
    <property type="evidence" value="ECO:0007669"/>
    <property type="project" value="InterPro"/>
</dbReference>
<keyword evidence="1 3" id="KW-0597">Phosphoprotein</keyword>
<dbReference type="SMART" id="SM00448">
    <property type="entry name" value="REC"/>
    <property type="match status" value="1"/>
</dbReference>
<dbReference type="EMBL" id="AWTN01000099">
    <property type="protein sequence ID" value="KGG89384.1"/>
    <property type="molecule type" value="Genomic_DNA"/>
</dbReference>
<evidence type="ECO:0000256" key="2">
    <source>
        <dbReference type="ARBA" id="ARBA00023125"/>
    </source>
</evidence>
<name>A0A0E3BBU7_9BURK</name>
<dbReference type="EMBL" id="AWTP01000134">
    <property type="protein sequence ID" value="KGH07260.1"/>
    <property type="molecule type" value="Genomic_DNA"/>
</dbReference>
<dbReference type="InterPro" id="IPR011006">
    <property type="entry name" value="CheY-like_superfamily"/>
</dbReference>
<dbReference type="PANTHER" id="PTHR43214:SF17">
    <property type="entry name" value="TRANSCRIPTIONAL REGULATORY PROTEIN RCSB"/>
    <property type="match status" value="1"/>
</dbReference>
<evidence type="ECO:0000313" key="8">
    <source>
        <dbReference type="Proteomes" id="UP000029549"/>
    </source>
</evidence>
<dbReference type="InterPro" id="IPR036388">
    <property type="entry name" value="WH-like_DNA-bd_sf"/>
</dbReference>
<evidence type="ECO:0000313" key="7">
    <source>
        <dbReference type="EMBL" id="KGH07260.1"/>
    </source>
</evidence>
<dbReference type="Pfam" id="PF00072">
    <property type="entry name" value="Response_reg"/>
    <property type="match status" value="1"/>
</dbReference>
<dbReference type="Gene3D" id="3.40.50.2300">
    <property type="match status" value="1"/>
</dbReference>
<dbReference type="AlphaFoldDB" id="A0A0E3BBU7"/>
<dbReference type="Gene3D" id="1.10.10.10">
    <property type="entry name" value="Winged helix-like DNA-binding domain superfamily/Winged helix DNA-binding domain"/>
    <property type="match status" value="1"/>
</dbReference>
<keyword evidence="8" id="KW-1185">Reference proteome</keyword>
<evidence type="ECO:0000313" key="9">
    <source>
        <dbReference type="Proteomes" id="UP000029567"/>
    </source>
</evidence>
<evidence type="ECO:0000313" key="6">
    <source>
        <dbReference type="EMBL" id="KGG89384.1"/>
    </source>
</evidence>
<dbReference type="PRINTS" id="PR00038">
    <property type="entry name" value="HTHLUXR"/>
</dbReference>
<gene>
    <name evidence="6" type="ORF">P245_17090</name>
    <name evidence="7" type="ORF">P608_21145</name>
</gene>
<dbReference type="Proteomes" id="UP000029549">
    <property type="component" value="Unassembled WGS sequence"/>
</dbReference>
<dbReference type="InterPro" id="IPR058245">
    <property type="entry name" value="NreC/VraR/RcsB-like_REC"/>
</dbReference>
<feature type="domain" description="HTH luxR-type" evidence="4">
    <location>
        <begin position="130"/>
        <end position="195"/>
    </location>
</feature>
<dbReference type="SUPFAM" id="SSF52172">
    <property type="entry name" value="CheY-like"/>
    <property type="match status" value="1"/>
</dbReference>
<dbReference type="SMART" id="SM00421">
    <property type="entry name" value="HTH_LUXR"/>
    <property type="match status" value="1"/>
</dbReference>
<dbReference type="PROSITE" id="PS50110">
    <property type="entry name" value="RESPONSE_REGULATORY"/>
    <property type="match status" value="1"/>
</dbReference>
<dbReference type="CDD" id="cd17535">
    <property type="entry name" value="REC_NarL-like"/>
    <property type="match status" value="1"/>
</dbReference>
<dbReference type="PANTHER" id="PTHR43214">
    <property type="entry name" value="TWO-COMPONENT RESPONSE REGULATOR"/>
    <property type="match status" value="1"/>
</dbReference>
<evidence type="ECO:0000256" key="3">
    <source>
        <dbReference type="PROSITE-ProRule" id="PRU00169"/>
    </source>
</evidence>
<proteinExistence type="predicted"/>
<accession>A0A0E3BBU7</accession>
<dbReference type="InterPro" id="IPR016032">
    <property type="entry name" value="Sig_transdc_resp-reg_C-effctor"/>
</dbReference>
<evidence type="ECO:0000256" key="1">
    <source>
        <dbReference type="ARBA" id="ARBA00022553"/>
    </source>
</evidence>
<keyword evidence="2" id="KW-0238">DNA-binding</keyword>
<sequence>MGLGDLLKQNIHLTLTATASSSTELVAALTKSLPDIVIVDYHMPDSQYGDGIKFIGYLLRQFEGLKVIVLTMLSNPMIVKALYKAGVKGVVFKQDDPSEVFKAIRLVSLGNIYTPPSFLETNVSLQHQMLQERFKSLTPREFEVLRYYVRGGSLAEIAERLNRSIKTVSSQKMTAMRKLEAKSNQELMAFCLNSGVFHQ</sequence>
<organism evidence="6 9">
    <name type="scientific">Comamonas thiooxydans</name>
    <dbReference type="NCBI Taxonomy" id="363952"/>
    <lineage>
        <taxon>Bacteria</taxon>
        <taxon>Pseudomonadati</taxon>
        <taxon>Pseudomonadota</taxon>
        <taxon>Betaproteobacteria</taxon>
        <taxon>Burkholderiales</taxon>
        <taxon>Comamonadaceae</taxon>
        <taxon>Comamonas</taxon>
    </lineage>
</organism>
<dbReference type="InterPro" id="IPR000792">
    <property type="entry name" value="Tscrpt_reg_LuxR_C"/>
</dbReference>
<dbReference type="SUPFAM" id="SSF46894">
    <property type="entry name" value="C-terminal effector domain of the bipartite response regulators"/>
    <property type="match status" value="1"/>
</dbReference>
<protein>
    <submittedName>
        <fullName evidence="6">LuxR family transcriptional regulator</fullName>
    </submittedName>
</protein>
<dbReference type="Pfam" id="PF00196">
    <property type="entry name" value="GerE"/>
    <property type="match status" value="1"/>
</dbReference>
<dbReference type="GO" id="GO:0003677">
    <property type="term" value="F:DNA binding"/>
    <property type="evidence" value="ECO:0007669"/>
    <property type="project" value="UniProtKB-KW"/>
</dbReference>
<feature type="modified residue" description="4-aspartylphosphate" evidence="3">
    <location>
        <position position="40"/>
    </location>
</feature>
<feature type="domain" description="Response regulatory" evidence="5">
    <location>
        <begin position="1"/>
        <end position="108"/>
    </location>
</feature>